<dbReference type="Proteomes" id="UP000595437">
    <property type="component" value="Chromosome 20"/>
</dbReference>
<protein>
    <submittedName>
        <fullName evidence="1">Uncharacterized protein</fullName>
    </submittedName>
</protein>
<evidence type="ECO:0000313" key="2">
    <source>
        <dbReference type="Proteomes" id="UP000595437"/>
    </source>
</evidence>
<proteinExistence type="predicted"/>
<dbReference type="AlphaFoldDB" id="A0A7T8GMS2"/>
<organism evidence="1 2">
    <name type="scientific">Caligus rogercresseyi</name>
    <name type="common">Sea louse</name>
    <dbReference type="NCBI Taxonomy" id="217165"/>
    <lineage>
        <taxon>Eukaryota</taxon>
        <taxon>Metazoa</taxon>
        <taxon>Ecdysozoa</taxon>
        <taxon>Arthropoda</taxon>
        <taxon>Crustacea</taxon>
        <taxon>Multicrustacea</taxon>
        <taxon>Hexanauplia</taxon>
        <taxon>Copepoda</taxon>
        <taxon>Siphonostomatoida</taxon>
        <taxon>Caligidae</taxon>
        <taxon>Caligus</taxon>
    </lineage>
</organism>
<feature type="non-terminal residue" evidence="1">
    <location>
        <position position="248"/>
    </location>
</feature>
<dbReference type="EMBL" id="CP045909">
    <property type="protein sequence ID" value="QQP32557.1"/>
    <property type="molecule type" value="Genomic_DNA"/>
</dbReference>
<evidence type="ECO:0000313" key="1">
    <source>
        <dbReference type="EMBL" id="QQP32557.1"/>
    </source>
</evidence>
<gene>
    <name evidence="1" type="ORF">FKW44_024901</name>
</gene>
<dbReference type="OrthoDB" id="8367778at2759"/>
<accession>A0A7T8GMS2</accession>
<keyword evidence="2" id="KW-1185">Reference proteome</keyword>
<sequence>MADVPDYNNLLDGARGYTSSRIIRDQLKLIMVKFQQIYLGFGMMINPALLDLLSQLSDGFQAQVQKMAELSGRYKGADYAGLRKTLPGSLEVRAHAMVIYCGLLFHARTITDPAKKEKFNVEGVGKHITSLIDRTECKSVAARLPMPTSLFIAKSVKHLTAPLIDSQLTEAKISAEEVFAICHMRNIMGPWADDYFQRHYGSNLAAALESILDSSVRLIEERRAMVEDILKTIVNPDFLTKSDAGSTT</sequence>
<reference evidence="2" key="1">
    <citation type="submission" date="2021-01" db="EMBL/GenBank/DDBJ databases">
        <title>Caligus Genome Assembly.</title>
        <authorList>
            <person name="Gallardo-Escarate C."/>
        </authorList>
    </citation>
    <scope>NUCLEOTIDE SEQUENCE [LARGE SCALE GENOMIC DNA]</scope>
</reference>
<name>A0A7T8GMS2_CALRO</name>